<organism evidence="1 2">
    <name type="scientific">Iphiclides podalirius</name>
    <name type="common">scarce swallowtail</name>
    <dbReference type="NCBI Taxonomy" id="110791"/>
    <lineage>
        <taxon>Eukaryota</taxon>
        <taxon>Metazoa</taxon>
        <taxon>Ecdysozoa</taxon>
        <taxon>Arthropoda</taxon>
        <taxon>Hexapoda</taxon>
        <taxon>Insecta</taxon>
        <taxon>Pterygota</taxon>
        <taxon>Neoptera</taxon>
        <taxon>Endopterygota</taxon>
        <taxon>Lepidoptera</taxon>
        <taxon>Glossata</taxon>
        <taxon>Ditrysia</taxon>
        <taxon>Papilionoidea</taxon>
        <taxon>Papilionidae</taxon>
        <taxon>Papilioninae</taxon>
        <taxon>Iphiclides</taxon>
    </lineage>
</organism>
<accession>A0ABN8HPW0</accession>
<name>A0ABN8HPW0_9NEOP</name>
<evidence type="ECO:0000313" key="1">
    <source>
        <dbReference type="EMBL" id="CAH2036817.1"/>
    </source>
</evidence>
<keyword evidence="2" id="KW-1185">Reference proteome</keyword>
<reference evidence="1" key="1">
    <citation type="submission" date="2022-03" db="EMBL/GenBank/DDBJ databases">
        <authorList>
            <person name="Martin H S."/>
        </authorList>
    </citation>
    <scope>NUCLEOTIDE SEQUENCE</scope>
</reference>
<dbReference type="Proteomes" id="UP000837857">
    <property type="component" value="Chromosome 10"/>
</dbReference>
<feature type="non-terminal residue" evidence="1">
    <location>
        <position position="277"/>
    </location>
</feature>
<dbReference type="EMBL" id="OW152822">
    <property type="protein sequence ID" value="CAH2036817.1"/>
    <property type="molecule type" value="Genomic_DNA"/>
</dbReference>
<sequence>MRDLYEVQGIIPPHILGTIYTDAKPLNQHIIQENEIGHVDNSCEDVEFKSGPDLELIKQMLNMVKQTSASADSVSYSADSVFEISKVNCQYDASVTIRNNIDHKNLIVPKVRKMRNVALVSILEAISEKNNTFESSVRGTPENELPLKLLRPEDFIKKSEAKDKILEAVPSTANTTKAKINSIIFKNNAEVSDVTEGNSKTEVKQFGSYKPSLMADLYYRKYLERSRLKESMHNNLTHESKKIINIKELEAVSLPQHRHLLTDDCVVCKVFCKKYVK</sequence>
<proteinExistence type="predicted"/>
<protein>
    <submittedName>
        <fullName evidence="1">Uncharacterized protein</fullName>
    </submittedName>
</protein>
<gene>
    <name evidence="1" type="ORF">IPOD504_LOCUS885</name>
</gene>
<evidence type="ECO:0000313" key="2">
    <source>
        <dbReference type="Proteomes" id="UP000837857"/>
    </source>
</evidence>